<dbReference type="EMBL" id="JAALHA020000032">
    <property type="protein sequence ID" value="MDR9900233.1"/>
    <property type="molecule type" value="Genomic_DNA"/>
</dbReference>
<dbReference type="InterPro" id="IPR044929">
    <property type="entry name" value="DNA/RNA_non-sp_Endonuclease_sf"/>
</dbReference>
<name>A0AAP5IEL4_9CYAN</name>
<proteinExistence type="predicted"/>
<keyword evidence="3" id="KW-0540">Nuclease</keyword>
<evidence type="ECO:0000259" key="2">
    <source>
        <dbReference type="Pfam" id="PF01223"/>
    </source>
</evidence>
<dbReference type="AlphaFoldDB" id="A0AAP5IEL4"/>
<organism evidence="3 4">
    <name type="scientific">Aetokthonos hydrillicola Thurmond2011</name>
    <dbReference type="NCBI Taxonomy" id="2712845"/>
    <lineage>
        <taxon>Bacteria</taxon>
        <taxon>Bacillati</taxon>
        <taxon>Cyanobacteriota</taxon>
        <taxon>Cyanophyceae</taxon>
        <taxon>Nostocales</taxon>
        <taxon>Hapalosiphonaceae</taxon>
        <taxon>Aetokthonos</taxon>
    </lineage>
</organism>
<evidence type="ECO:0000256" key="1">
    <source>
        <dbReference type="PIRSR" id="PIRSR640255-2"/>
    </source>
</evidence>
<keyword evidence="3" id="KW-0255">Endonuclease</keyword>
<feature type="binding site" evidence="1">
    <location>
        <position position="9"/>
    </location>
    <ligand>
        <name>Mg(2+)</name>
        <dbReference type="ChEBI" id="CHEBI:18420"/>
        <note>catalytic</note>
    </ligand>
</feature>
<accession>A0AAP5IEL4</accession>
<feature type="domain" description="DNA/RNA non-specific endonuclease/pyrophosphatase/phosphodiesterase" evidence="2">
    <location>
        <begin position="1"/>
        <end position="111"/>
    </location>
</feature>
<keyword evidence="1" id="KW-0479">Metal-binding</keyword>
<sequence>MMPQTPDNNRHTWEGLEVYCRQLARQGKELYIIAGTYGSQGRLKGQVTIPQSTWKVVVVLDHKSASVTGNTRVIAVNVPNQQGINYDWRAYRVSVKTLEGLTGYHFFDGVAGASDVVDSQ</sequence>
<dbReference type="InterPro" id="IPR044925">
    <property type="entry name" value="His-Me_finger_sf"/>
</dbReference>
<evidence type="ECO:0000313" key="4">
    <source>
        <dbReference type="Proteomes" id="UP000667802"/>
    </source>
</evidence>
<gene>
    <name evidence="3" type="ORF">G7B40_037635</name>
</gene>
<dbReference type="Gene3D" id="3.40.570.10">
    <property type="entry name" value="Extracellular Endonuclease, subunit A"/>
    <property type="match status" value="1"/>
</dbReference>
<dbReference type="SUPFAM" id="SSF54060">
    <property type="entry name" value="His-Me finger endonucleases"/>
    <property type="match status" value="1"/>
</dbReference>
<dbReference type="GO" id="GO:0004519">
    <property type="term" value="F:endonuclease activity"/>
    <property type="evidence" value="ECO:0007669"/>
    <property type="project" value="UniProtKB-KW"/>
</dbReference>
<dbReference type="Proteomes" id="UP000667802">
    <property type="component" value="Unassembled WGS sequence"/>
</dbReference>
<dbReference type="GO" id="GO:0016787">
    <property type="term" value="F:hydrolase activity"/>
    <property type="evidence" value="ECO:0007669"/>
    <property type="project" value="InterPro"/>
</dbReference>
<comment type="caution">
    <text evidence="3">The sequence shown here is derived from an EMBL/GenBank/DDBJ whole genome shotgun (WGS) entry which is preliminary data.</text>
</comment>
<dbReference type="GO" id="GO:0003676">
    <property type="term" value="F:nucleic acid binding"/>
    <property type="evidence" value="ECO:0007669"/>
    <property type="project" value="InterPro"/>
</dbReference>
<dbReference type="Pfam" id="PF01223">
    <property type="entry name" value="Endonuclease_NS"/>
    <property type="match status" value="1"/>
</dbReference>
<keyword evidence="4" id="KW-1185">Reference proteome</keyword>
<keyword evidence="3" id="KW-0378">Hydrolase</keyword>
<dbReference type="InterPro" id="IPR001604">
    <property type="entry name" value="Endo_G_ENPP1-like_dom"/>
</dbReference>
<dbReference type="PANTHER" id="PTHR13966">
    <property type="entry name" value="ENDONUCLEASE RELATED"/>
    <property type="match status" value="1"/>
</dbReference>
<protein>
    <submittedName>
        <fullName evidence="3">DNA/RNA non-specific endonuclease</fullName>
    </submittedName>
</protein>
<evidence type="ECO:0000313" key="3">
    <source>
        <dbReference type="EMBL" id="MDR9900233.1"/>
    </source>
</evidence>
<dbReference type="InterPro" id="IPR040255">
    <property type="entry name" value="Non-specific_endonuclease"/>
</dbReference>
<dbReference type="PANTHER" id="PTHR13966:SF5">
    <property type="entry name" value="ENDONUCLEASE G, MITOCHONDRIAL"/>
    <property type="match status" value="1"/>
</dbReference>
<dbReference type="GO" id="GO:0046872">
    <property type="term" value="F:metal ion binding"/>
    <property type="evidence" value="ECO:0007669"/>
    <property type="project" value="UniProtKB-KW"/>
</dbReference>
<reference evidence="4" key="1">
    <citation type="journal article" date="2021" name="Science">
        <title>Hunting the eagle killer: A cyanobacterial neurotoxin causes vacuolar myelinopathy.</title>
        <authorList>
            <person name="Breinlinger S."/>
            <person name="Phillips T.J."/>
            <person name="Haram B.N."/>
            <person name="Mares J."/>
            <person name="Martinez Yerena J.A."/>
            <person name="Hrouzek P."/>
            <person name="Sobotka R."/>
            <person name="Henderson W.M."/>
            <person name="Schmieder P."/>
            <person name="Williams S.M."/>
            <person name="Lauderdale J.D."/>
            <person name="Wilde H.D."/>
            <person name="Gerrin W."/>
            <person name="Kust A."/>
            <person name="Washington J.W."/>
            <person name="Wagner C."/>
            <person name="Geier B."/>
            <person name="Liebeke M."/>
            <person name="Enke H."/>
            <person name="Niedermeyer T.H.J."/>
            <person name="Wilde S.B."/>
        </authorList>
    </citation>
    <scope>NUCLEOTIDE SEQUENCE [LARGE SCALE GENOMIC DNA]</scope>
    <source>
        <strain evidence="4">Thurmond2011</strain>
    </source>
</reference>